<gene>
    <name evidence="2" type="ORF">A3A33_02185</name>
</gene>
<dbReference type="Proteomes" id="UP000179047">
    <property type="component" value="Unassembled WGS sequence"/>
</dbReference>
<proteinExistence type="predicted"/>
<evidence type="ECO:0008006" key="4">
    <source>
        <dbReference type="Google" id="ProtNLM"/>
    </source>
</evidence>
<dbReference type="EMBL" id="MGKP01000023">
    <property type="protein sequence ID" value="OGN28141.1"/>
    <property type="molecule type" value="Genomic_DNA"/>
</dbReference>
<dbReference type="STRING" id="1802701.A3A33_02185"/>
<feature type="signal peptide" evidence="1">
    <location>
        <begin position="1"/>
        <end position="24"/>
    </location>
</feature>
<reference evidence="2 3" key="1">
    <citation type="journal article" date="2016" name="Nat. Commun.">
        <title>Thousands of microbial genomes shed light on interconnected biogeochemical processes in an aquifer system.</title>
        <authorList>
            <person name="Anantharaman K."/>
            <person name="Brown C.T."/>
            <person name="Hug L.A."/>
            <person name="Sharon I."/>
            <person name="Castelle C.J."/>
            <person name="Probst A.J."/>
            <person name="Thomas B.C."/>
            <person name="Singh A."/>
            <person name="Wilkins M.J."/>
            <person name="Karaoz U."/>
            <person name="Brodie E.L."/>
            <person name="Williams K.H."/>
            <person name="Hubbard S.S."/>
            <person name="Banfield J.F."/>
        </authorList>
    </citation>
    <scope>NUCLEOTIDE SEQUENCE [LARGE SCALE GENOMIC DNA]</scope>
</reference>
<name>A0A1F8GS83_9BACT</name>
<dbReference type="AlphaFoldDB" id="A0A1F8GS83"/>
<organism evidence="2 3">
    <name type="scientific">Candidatus Yanofskybacteria bacterium RIFCSPLOWO2_01_FULL_49_25</name>
    <dbReference type="NCBI Taxonomy" id="1802701"/>
    <lineage>
        <taxon>Bacteria</taxon>
        <taxon>Candidatus Yanofskyibacteriota</taxon>
    </lineage>
</organism>
<accession>A0A1F8GS83</accession>
<evidence type="ECO:0000256" key="1">
    <source>
        <dbReference type="SAM" id="SignalP"/>
    </source>
</evidence>
<comment type="caution">
    <text evidence="2">The sequence shown here is derived from an EMBL/GenBank/DDBJ whole genome shotgun (WGS) entry which is preliminary data.</text>
</comment>
<protein>
    <recommendedName>
        <fullName evidence="4">DUF5667 domain-containing protein</fullName>
    </recommendedName>
</protein>
<evidence type="ECO:0000313" key="2">
    <source>
        <dbReference type="EMBL" id="OGN28141.1"/>
    </source>
</evidence>
<feature type="chain" id="PRO_5009535667" description="DUF5667 domain-containing protein" evidence="1">
    <location>
        <begin position="25"/>
        <end position="258"/>
    </location>
</feature>
<keyword evidence="1" id="KW-0732">Signal</keyword>
<sequence>MKKIFAIIAVASILGFANPMVTVAASRAVSGSYGNALENLRKIRNDSESSRIRSRDARDHAVFLKKQVSLEQIIILVRKHLETIQANINNNRGITANLKTSIMRMLDDISVRLDNLMQETKNAATVEDLKKLAGDLKSVRNDLQNLKVQKIVLLAHIDSFEKNIIAKAVIRNVDMQRQLDILAGNGKDVGALQLQLKDVDAKITALRSSLRIASSDVNTAGISDAKIAKTKQALTDAAQTMKIIYQTFATVAQKARSL</sequence>
<evidence type="ECO:0000313" key="3">
    <source>
        <dbReference type="Proteomes" id="UP000179047"/>
    </source>
</evidence>